<evidence type="ECO:0000313" key="2">
    <source>
        <dbReference type="Proteomes" id="UP001164929"/>
    </source>
</evidence>
<keyword evidence="2" id="KW-1185">Reference proteome</keyword>
<sequence length="28" mass="3345">MHVIRDFPVATSVWNSLVKPWYRQTLIS</sequence>
<dbReference type="Proteomes" id="UP001164929">
    <property type="component" value="Chromosome 7"/>
</dbReference>
<proteinExistence type="predicted"/>
<protein>
    <submittedName>
        <fullName evidence="1">Uncharacterized protein</fullName>
    </submittedName>
</protein>
<comment type="caution">
    <text evidence="1">The sequence shown here is derived from an EMBL/GenBank/DDBJ whole genome shotgun (WGS) entry which is preliminary data.</text>
</comment>
<name>A0AAD6QHY0_9ROSI</name>
<dbReference type="AlphaFoldDB" id="A0AAD6QHY0"/>
<evidence type="ECO:0000313" key="1">
    <source>
        <dbReference type="EMBL" id="KAJ6990668.1"/>
    </source>
</evidence>
<gene>
    <name evidence="1" type="ORF">NC653_019052</name>
</gene>
<reference evidence="1" key="1">
    <citation type="journal article" date="2023" name="Mol. Ecol. Resour.">
        <title>Chromosome-level genome assembly of a triploid poplar Populus alba 'Berolinensis'.</title>
        <authorList>
            <person name="Chen S."/>
            <person name="Yu Y."/>
            <person name="Wang X."/>
            <person name="Wang S."/>
            <person name="Zhang T."/>
            <person name="Zhou Y."/>
            <person name="He R."/>
            <person name="Meng N."/>
            <person name="Wang Y."/>
            <person name="Liu W."/>
            <person name="Liu Z."/>
            <person name="Liu J."/>
            <person name="Guo Q."/>
            <person name="Huang H."/>
            <person name="Sederoff R.R."/>
            <person name="Wang G."/>
            <person name="Qu G."/>
            <person name="Chen S."/>
        </authorList>
    </citation>
    <scope>NUCLEOTIDE SEQUENCE</scope>
    <source>
        <strain evidence="1">SC-2020</strain>
    </source>
</reference>
<dbReference type="EMBL" id="JAQIZT010000007">
    <property type="protein sequence ID" value="KAJ6990668.1"/>
    <property type="molecule type" value="Genomic_DNA"/>
</dbReference>
<organism evidence="1 2">
    <name type="scientific">Populus alba x Populus x berolinensis</name>
    <dbReference type="NCBI Taxonomy" id="444605"/>
    <lineage>
        <taxon>Eukaryota</taxon>
        <taxon>Viridiplantae</taxon>
        <taxon>Streptophyta</taxon>
        <taxon>Embryophyta</taxon>
        <taxon>Tracheophyta</taxon>
        <taxon>Spermatophyta</taxon>
        <taxon>Magnoliopsida</taxon>
        <taxon>eudicotyledons</taxon>
        <taxon>Gunneridae</taxon>
        <taxon>Pentapetalae</taxon>
        <taxon>rosids</taxon>
        <taxon>fabids</taxon>
        <taxon>Malpighiales</taxon>
        <taxon>Salicaceae</taxon>
        <taxon>Saliceae</taxon>
        <taxon>Populus</taxon>
    </lineage>
</organism>
<accession>A0AAD6QHY0</accession>